<gene>
    <name evidence="2" type="ORF">ANN_24377</name>
</gene>
<keyword evidence="3" id="KW-1185">Reference proteome</keyword>
<dbReference type="Proteomes" id="UP001148838">
    <property type="component" value="Unassembled WGS sequence"/>
</dbReference>
<evidence type="ECO:0000313" key="2">
    <source>
        <dbReference type="EMBL" id="KAJ4428358.1"/>
    </source>
</evidence>
<reference evidence="2 3" key="1">
    <citation type="journal article" date="2022" name="Allergy">
        <title>Genome assembly and annotation of Periplaneta americana reveal a comprehensive cockroach allergen profile.</title>
        <authorList>
            <person name="Wang L."/>
            <person name="Xiong Q."/>
            <person name="Saelim N."/>
            <person name="Wang L."/>
            <person name="Nong W."/>
            <person name="Wan A.T."/>
            <person name="Shi M."/>
            <person name="Liu X."/>
            <person name="Cao Q."/>
            <person name="Hui J.H.L."/>
            <person name="Sookrung N."/>
            <person name="Leung T.F."/>
            <person name="Tungtrongchitr A."/>
            <person name="Tsui S.K.W."/>
        </authorList>
    </citation>
    <scope>NUCLEOTIDE SEQUENCE [LARGE SCALE GENOMIC DNA]</scope>
    <source>
        <strain evidence="2">PWHHKU_190912</strain>
    </source>
</reference>
<protein>
    <recommendedName>
        <fullName evidence="4">Transposase Tc1-like domain-containing protein</fullName>
    </recommendedName>
</protein>
<sequence length="92" mass="10127">MCTTQKHAGRPSMTSRDRHVLKRVVQRNSQSFTATVTQEFRAASGSSSSTMTVRREVRKLGSHGRAIAHIHTSNRQMSNATSRGVRSVETGS</sequence>
<feature type="compositionally biased region" description="Polar residues" evidence="1">
    <location>
        <begin position="71"/>
        <end position="92"/>
    </location>
</feature>
<comment type="caution">
    <text evidence="2">The sequence shown here is derived from an EMBL/GenBank/DDBJ whole genome shotgun (WGS) entry which is preliminary data.</text>
</comment>
<accession>A0ABQ8S367</accession>
<evidence type="ECO:0000256" key="1">
    <source>
        <dbReference type="SAM" id="MobiDB-lite"/>
    </source>
</evidence>
<feature type="region of interest" description="Disordered" evidence="1">
    <location>
        <begin position="64"/>
        <end position="92"/>
    </location>
</feature>
<dbReference type="EMBL" id="JAJSOF020000037">
    <property type="protein sequence ID" value="KAJ4428358.1"/>
    <property type="molecule type" value="Genomic_DNA"/>
</dbReference>
<evidence type="ECO:0000313" key="3">
    <source>
        <dbReference type="Proteomes" id="UP001148838"/>
    </source>
</evidence>
<evidence type="ECO:0008006" key="4">
    <source>
        <dbReference type="Google" id="ProtNLM"/>
    </source>
</evidence>
<proteinExistence type="predicted"/>
<name>A0ABQ8S367_PERAM</name>
<organism evidence="2 3">
    <name type="scientific">Periplaneta americana</name>
    <name type="common">American cockroach</name>
    <name type="synonym">Blatta americana</name>
    <dbReference type="NCBI Taxonomy" id="6978"/>
    <lineage>
        <taxon>Eukaryota</taxon>
        <taxon>Metazoa</taxon>
        <taxon>Ecdysozoa</taxon>
        <taxon>Arthropoda</taxon>
        <taxon>Hexapoda</taxon>
        <taxon>Insecta</taxon>
        <taxon>Pterygota</taxon>
        <taxon>Neoptera</taxon>
        <taxon>Polyneoptera</taxon>
        <taxon>Dictyoptera</taxon>
        <taxon>Blattodea</taxon>
        <taxon>Blattoidea</taxon>
        <taxon>Blattidae</taxon>
        <taxon>Blattinae</taxon>
        <taxon>Periplaneta</taxon>
    </lineage>
</organism>